<dbReference type="EMBL" id="JBHTHY010000003">
    <property type="protein sequence ID" value="MFD0796841.1"/>
    <property type="molecule type" value="Genomic_DNA"/>
</dbReference>
<keyword evidence="3" id="KW-1185">Reference proteome</keyword>
<dbReference type="Gene3D" id="2.60.120.10">
    <property type="entry name" value="Jelly Rolls"/>
    <property type="match status" value="1"/>
</dbReference>
<gene>
    <name evidence="2" type="ORF">ACFQZJ_05175</name>
</gene>
<evidence type="ECO:0000313" key="3">
    <source>
        <dbReference type="Proteomes" id="UP001597012"/>
    </source>
</evidence>
<organism evidence="2 3">
    <name type="scientific">Maribacter chungangensis</name>
    <dbReference type="NCBI Taxonomy" id="1069117"/>
    <lineage>
        <taxon>Bacteria</taxon>
        <taxon>Pseudomonadati</taxon>
        <taxon>Bacteroidota</taxon>
        <taxon>Flavobacteriia</taxon>
        <taxon>Flavobacteriales</taxon>
        <taxon>Flavobacteriaceae</taxon>
        <taxon>Maribacter</taxon>
    </lineage>
</organism>
<proteinExistence type="predicted"/>
<dbReference type="InterPro" id="IPR000595">
    <property type="entry name" value="cNMP-bd_dom"/>
</dbReference>
<dbReference type="Proteomes" id="UP001597012">
    <property type="component" value="Unassembled WGS sequence"/>
</dbReference>
<dbReference type="SUPFAM" id="SSF51206">
    <property type="entry name" value="cAMP-binding domain-like"/>
    <property type="match status" value="1"/>
</dbReference>
<dbReference type="InterPro" id="IPR018490">
    <property type="entry name" value="cNMP-bd_dom_sf"/>
</dbReference>
<accession>A0ABW3B0J8</accession>
<reference evidence="3" key="1">
    <citation type="journal article" date="2019" name="Int. J. Syst. Evol. Microbiol.">
        <title>The Global Catalogue of Microorganisms (GCM) 10K type strain sequencing project: providing services to taxonomists for standard genome sequencing and annotation.</title>
        <authorList>
            <consortium name="The Broad Institute Genomics Platform"/>
            <consortium name="The Broad Institute Genome Sequencing Center for Infectious Disease"/>
            <person name="Wu L."/>
            <person name="Ma J."/>
        </authorList>
    </citation>
    <scope>NUCLEOTIDE SEQUENCE [LARGE SCALE GENOMIC DNA]</scope>
    <source>
        <strain evidence="3">CCUG 61948</strain>
    </source>
</reference>
<dbReference type="PROSITE" id="PS50042">
    <property type="entry name" value="CNMP_BINDING_3"/>
    <property type="match status" value="1"/>
</dbReference>
<dbReference type="InterPro" id="IPR014710">
    <property type="entry name" value="RmlC-like_jellyroll"/>
</dbReference>
<comment type="caution">
    <text evidence="2">The sequence shown here is derived from an EMBL/GenBank/DDBJ whole genome shotgun (WGS) entry which is preliminary data.</text>
</comment>
<dbReference type="Pfam" id="PF00027">
    <property type="entry name" value="cNMP_binding"/>
    <property type="match status" value="1"/>
</dbReference>
<feature type="domain" description="Cyclic nucleotide-binding" evidence="1">
    <location>
        <begin position="11"/>
        <end position="76"/>
    </location>
</feature>
<sequence length="195" mass="22362">MEHIFVKIMSELTELSEEEKEDIRLTFPIKVFEKGTYLLKQGNVAKDAYYVISGCIRAYELSDGNDKTIAFLTEGQCAANFQSLSNKTPSNYSYVCLEKTTVTVSNSVKELALYKKYPRFEAFCISGMEKMMGEKQEELASFMTMKPEQRYLHLLATRPSITQRVPQHQLASFLGIKPQSLSRIKSRILDKEKNM</sequence>
<dbReference type="CDD" id="cd00038">
    <property type="entry name" value="CAP_ED"/>
    <property type="match status" value="1"/>
</dbReference>
<evidence type="ECO:0000313" key="2">
    <source>
        <dbReference type="EMBL" id="MFD0796841.1"/>
    </source>
</evidence>
<dbReference type="RefSeq" id="WP_379932783.1">
    <property type="nucleotide sequence ID" value="NZ_JBHTHY010000003.1"/>
</dbReference>
<evidence type="ECO:0000259" key="1">
    <source>
        <dbReference type="PROSITE" id="PS50042"/>
    </source>
</evidence>
<protein>
    <submittedName>
        <fullName evidence="2">Crp/Fnr family transcriptional regulator</fullName>
    </submittedName>
</protein>
<name>A0ABW3B0J8_9FLAO</name>